<keyword evidence="1" id="KW-1133">Transmembrane helix</keyword>
<dbReference type="KEGG" id="alus:STSP2_01000"/>
<gene>
    <name evidence="2" type="ORF">STSP2_01000</name>
</gene>
<keyword evidence="1" id="KW-0812">Transmembrane</keyword>
<feature type="transmembrane region" description="Helical" evidence="1">
    <location>
        <begin position="12"/>
        <end position="32"/>
    </location>
</feature>
<dbReference type="Proteomes" id="UP000189674">
    <property type="component" value="Chromosome"/>
</dbReference>
<name>A0A1U9NJD0_9BACT</name>
<reference evidence="3" key="1">
    <citation type="submission" date="2017-02" db="EMBL/GenBank/DDBJ databases">
        <title>Comparative genomics and description of representatives of a novel lineage of planctomycetes thriving in anoxic sediments.</title>
        <authorList>
            <person name="Spring S."/>
            <person name="Bunk B."/>
            <person name="Sproer C."/>
        </authorList>
    </citation>
    <scope>NUCLEOTIDE SEQUENCE [LARGE SCALE GENOMIC DNA]</scope>
    <source>
        <strain evidence="3">ST-NAGAB-D1</strain>
    </source>
</reference>
<evidence type="ECO:0000313" key="3">
    <source>
        <dbReference type="Proteomes" id="UP000189674"/>
    </source>
</evidence>
<proteinExistence type="predicted"/>
<keyword evidence="3" id="KW-1185">Reference proteome</keyword>
<evidence type="ECO:0000313" key="2">
    <source>
        <dbReference type="EMBL" id="AQT67848.1"/>
    </source>
</evidence>
<dbReference type="AlphaFoldDB" id="A0A1U9NJD0"/>
<dbReference type="RefSeq" id="WP_146660347.1">
    <property type="nucleotide sequence ID" value="NZ_CP019791.1"/>
</dbReference>
<feature type="transmembrane region" description="Helical" evidence="1">
    <location>
        <begin position="152"/>
        <end position="181"/>
    </location>
</feature>
<evidence type="ECO:0000256" key="1">
    <source>
        <dbReference type="SAM" id="Phobius"/>
    </source>
</evidence>
<accession>A0A1U9NJD0</accession>
<keyword evidence="1" id="KW-0472">Membrane</keyword>
<protein>
    <submittedName>
        <fullName evidence="2">Uncharacterized protein</fullName>
    </submittedName>
</protein>
<dbReference type="STRING" id="1936003.STSP2_01000"/>
<dbReference type="EMBL" id="CP019791">
    <property type="protein sequence ID" value="AQT67848.1"/>
    <property type="molecule type" value="Genomic_DNA"/>
</dbReference>
<sequence length="186" mass="19678">MSRDVKKLVVGVVLFVLGGLVVPVAGFVFFFYPMVSAEPAARFVAPANVRVEIEEAGRYVLWNEYESIYKGQTFAVDEDLPSGISMSFVGPAGVGDVEMDAAMNSSVSTPSTERKSVGVFEVDEPGRYVLSVAGEFEARVFSLRKSVLYRSLMAGLGVLAVSVPLSLAGIGLGVAGIAGMVRSKGE</sequence>
<organism evidence="2 3">
    <name type="scientific">Anaerohalosphaera lusitana</name>
    <dbReference type="NCBI Taxonomy" id="1936003"/>
    <lineage>
        <taxon>Bacteria</taxon>
        <taxon>Pseudomonadati</taxon>
        <taxon>Planctomycetota</taxon>
        <taxon>Phycisphaerae</taxon>
        <taxon>Sedimentisphaerales</taxon>
        <taxon>Anaerohalosphaeraceae</taxon>
        <taxon>Anaerohalosphaera</taxon>
    </lineage>
</organism>